<evidence type="ECO:0000256" key="5">
    <source>
        <dbReference type="ARBA" id="ARBA00023136"/>
    </source>
</evidence>
<dbReference type="SUPFAM" id="SSF103473">
    <property type="entry name" value="MFS general substrate transporter"/>
    <property type="match status" value="1"/>
</dbReference>
<comment type="subcellular location">
    <subcellularLocation>
        <location evidence="1">Membrane</location>
        <topology evidence="1">Multi-pass membrane protein</topology>
    </subcellularLocation>
</comment>
<dbReference type="OrthoDB" id="8904098at2759"/>
<dbReference type="Proteomes" id="UP000541444">
    <property type="component" value="Unassembled WGS sequence"/>
</dbReference>
<dbReference type="PANTHER" id="PTHR11654">
    <property type="entry name" value="OLIGOPEPTIDE TRANSPORTER-RELATED"/>
    <property type="match status" value="1"/>
</dbReference>
<keyword evidence="3 6" id="KW-0812">Transmembrane</keyword>
<accession>A0A7J7LL10</accession>
<dbReference type="Pfam" id="PF00854">
    <property type="entry name" value="PTR2"/>
    <property type="match status" value="2"/>
</dbReference>
<dbReference type="GO" id="GO:0022857">
    <property type="term" value="F:transmembrane transporter activity"/>
    <property type="evidence" value="ECO:0007669"/>
    <property type="project" value="InterPro"/>
</dbReference>
<proteinExistence type="inferred from homology"/>
<dbReference type="GO" id="GO:0016020">
    <property type="term" value="C:membrane"/>
    <property type="evidence" value="ECO:0007669"/>
    <property type="project" value="UniProtKB-SubCell"/>
</dbReference>
<dbReference type="InterPro" id="IPR036259">
    <property type="entry name" value="MFS_trans_sf"/>
</dbReference>
<comment type="caution">
    <text evidence="7">The sequence shown here is derived from an EMBL/GenBank/DDBJ whole genome shotgun (WGS) entry which is preliminary data.</text>
</comment>
<evidence type="ECO:0000256" key="4">
    <source>
        <dbReference type="ARBA" id="ARBA00022989"/>
    </source>
</evidence>
<sequence>MKKKSSSIPSSWFFCSMRCFYSCTSSPKTKEEKEGLSEEEEELKMLTGRKPGGWKSMPYILGNETFERLAAFGLLANFMVYLLTQFHMEQTFATNVINIWSGTTNFAPLMGAFLSDAYFGRFKTLACASISSLTGMIVITLTAVVPDLRPPGCTMLEKQQGQCIGPSKSQLGVLFLSMGFLTIGAGGIRPCSIPFGVDQFDPRTKEGRNGINSFFNWYYFSFTIVIMIALTLIVYIQDNISWVWGLGLPTALIILSKAAFVVDGELKPDGTRSNKWRLCSIQQIEEVKCLIRIVPIWASGIIFFLSMAQQGTFTVSQALKMDRHLGPHFQIPAGSLGVFSMLTVGIWLPIYDRILVPRLQRITKKEGGITLLQRMGIGMVFSILSMVIAGLAEEKRRASAVLHARPDGIAPISVLWLVPQLVTMGFAEAFNLIGQIEFYYKQFPEHMKSIANSLLFCTMAGANYLSSVVGAIVHNTTGKHGKPDWLDNNINRGRVDYYYYVIAGLGVLNFIYFLVVADRYRYKGSITEEDSNVDVELSTTKNIDI</sequence>
<dbReference type="EMBL" id="JACGCM010002208">
    <property type="protein sequence ID" value="KAF6143327.1"/>
    <property type="molecule type" value="Genomic_DNA"/>
</dbReference>
<keyword evidence="8" id="KW-1185">Reference proteome</keyword>
<feature type="transmembrane region" description="Helical" evidence="6">
    <location>
        <begin position="125"/>
        <end position="145"/>
    </location>
</feature>
<dbReference type="CDD" id="cd17416">
    <property type="entry name" value="MFS_NPF1_2"/>
    <property type="match status" value="1"/>
</dbReference>
<evidence type="ECO:0000256" key="1">
    <source>
        <dbReference type="ARBA" id="ARBA00004141"/>
    </source>
</evidence>
<feature type="transmembrane region" description="Helical" evidence="6">
    <location>
        <begin position="329"/>
        <end position="350"/>
    </location>
</feature>
<dbReference type="Gene3D" id="1.20.1250.20">
    <property type="entry name" value="MFS general substrate transporter like domains"/>
    <property type="match status" value="2"/>
</dbReference>
<evidence type="ECO:0000313" key="7">
    <source>
        <dbReference type="EMBL" id="KAF6143327.1"/>
    </source>
</evidence>
<dbReference type="InterPro" id="IPR000109">
    <property type="entry name" value="POT_fam"/>
</dbReference>
<feature type="transmembrane region" description="Helical" evidence="6">
    <location>
        <begin position="290"/>
        <end position="309"/>
    </location>
</feature>
<feature type="transmembrane region" description="Helical" evidence="6">
    <location>
        <begin position="242"/>
        <end position="262"/>
    </location>
</feature>
<feature type="transmembrane region" description="Helical" evidence="6">
    <location>
        <begin position="454"/>
        <end position="477"/>
    </location>
</feature>
<feature type="transmembrane region" description="Helical" evidence="6">
    <location>
        <begin position="371"/>
        <end position="392"/>
    </location>
</feature>
<name>A0A7J7LL10_9MAGN</name>
<gene>
    <name evidence="7" type="ORF">GIB67_039110</name>
</gene>
<reference evidence="7 8" key="1">
    <citation type="journal article" date="2020" name="IScience">
        <title>Genome Sequencing of the Endangered Kingdonia uniflora (Circaeasteraceae, Ranunculales) Reveals Potential Mechanisms of Evolutionary Specialization.</title>
        <authorList>
            <person name="Sun Y."/>
            <person name="Deng T."/>
            <person name="Zhang A."/>
            <person name="Moore M.J."/>
            <person name="Landis J.B."/>
            <person name="Lin N."/>
            <person name="Zhang H."/>
            <person name="Zhang X."/>
            <person name="Huang J."/>
            <person name="Zhang X."/>
            <person name="Sun H."/>
            <person name="Wang H."/>
        </authorList>
    </citation>
    <scope>NUCLEOTIDE SEQUENCE [LARGE SCALE GENOMIC DNA]</scope>
    <source>
        <strain evidence="7">TB1705</strain>
        <tissue evidence="7">Leaf</tissue>
    </source>
</reference>
<feature type="transmembrane region" description="Helical" evidence="6">
    <location>
        <begin position="217"/>
        <end position="236"/>
    </location>
</feature>
<comment type="similarity">
    <text evidence="2">Belongs to the major facilitator superfamily. Proton-dependent oligopeptide transporter (POT/PTR) (TC 2.A.17) family.</text>
</comment>
<feature type="transmembrane region" description="Helical" evidence="6">
    <location>
        <begin position="69"/>
        <end position="86"/>
    </location>
</feature>
<evidence type="ECO:0000256" key="6">
    <source>
        <dbReference type="SAM" id="Phobius"/>
    </source>
</evidence>
<feature type="transmembrane region" description="Helical" evidence="6">
    <location>
        <begin position="92"/>
        <end position="113"/>
    </location>
</feature>
<feature type="transmembrane region" description="Helical" evidence="6">
    <location>
        <begin position="412"/>
        <end position="433"/>
    </location>
</feature>
<protein>
    <submittedName>
        <fullName evidence="7">Uncharacterized protein</fullName>
    </submittedName>
</protein>
<keyword evidence="5 6" id="KW-0472">Membrane</keyword>
<evidence type="ECO:0000313" key="8">
    <source>
        <dbReference type="Proteomes" id="UP000541444"/>
    </source>
</evidence>
<evidence type="ECO:0000256" key="2">
    <source>
        <dbReference type="ARBA" id="ARBA00005982"/>
    </source>
</evidence>
<dbReference type="AlphaFoldDB" id="A0A7J7LL10"/>
<evidence type="ECO:0000256" key="3">
    <source>
        <dbReference type="ARBA" id="ARBA00022692"/>
    </source>
</evidence>
<keyword evidence="4 6" id="KW-1133">Transmembrane helix</keyword>
<feature type="transmembrane region" description="Helical" evidence="6">
    <location>
        <begin position="497"/>
        <end position="517"/>
    </location>
</feature>
<feature type="transmembrane region" description="Helical" evidence="6">
    <location>
        <begin position="174"/>
        <end position="197"/>
    </location>
</feature>
<organism evidence="7 8">
    <name type="scientific">Kingdonia uniflora</name>
    <dbReference type="NCBI Taxonomy" id="39325"/>
    <lineage>
        <taxon>Eukaryota</taxon>
        <taxon>Viridiplantae</taxon>
        <taxon>Streptophyta</taxon>
        <taxon>Embryophyta</taxon>
        <taxon>Tracheophyta</taxon>
        <taxon>Spermatophyta</taxon>
        <taxon>Magnoliopsida</taxon>
        <taxon>Ranunculales</taxon>
        <taxon>Circaeasteraceae</taxon>
        <taxon>Kingdonia</taxon>
    </lineage>
</organism>